<dbReference type="HAMAP" id="MF_01553">
    <property type="entry name" value="RNApol_bact_RpoY"/>
    <property type="match status" value="1"/>
</dbReference>
<evidence type="ECO:0000256" key="4">
    <source>
        <dbReference type="ARBA" id="ARBA00023163"/>
    </source>
</evidence>
<dbReference type="GO" id="GO:0003677">
    <property type="term" value="F:DNA binding"/>
    <property type="evidence" value="ECO:0007669"/>
    <property type="project" value="UniProtKB-UniRule"/>
</dbReference>
<dbReference type="GO" id="GO:0003899">
    <property type="term" value="F:DNA-directed RNA polymerase activity"/>
    <property type="evidence" value="ECO:0007669"/>
    <property type="project" value="UniProtKB-UniRule"/>
</dbReference>
<accession>A0A498DI53</accession>
<keyword evidence="2 5" id="KW-0808">Transferase</keyword>
<comment type="caution">
    <text evidence="6">The sequence shown here is derived from an EMBL/GenBank/DDBJ whole genome shotgun (WGS) entry which is preliminary data.</text>
</comment>
<comment type="subunit">
    <text evidence="5">RNAP is composed of a core of 2 alpha, a beta and a beta' subunit. The core is associated with a delta subunit, and at least one of epsilon or omega. When a sigma factor is associated with the core the holoenzyme is formed, which can initiate transcription.</text>
</comment>
<organism evidence="6 7">
    <name type="scientific">Oceanobacillus piezotolerans</name>
    <dbReference type="NCBI Taxonomy" id="2448030"/>
    <lineage>
        <taxon>Bacteria</taxon>
        <taxon>Bacillati</taxon>
        <taxon>Bacillota</taxon>
        <taxon>Bacilli</taxon>
        <taxon>Bacillales</taxon>
        <taxon>Bacillaceae</taxon>
        <taxon>Oceanobacillus</taxon>
    </lineage>
</organism>
<dbReference type="AlphaFoldDB" id="A0A498DI53"/>
<evidence type="ECO:0000256" key="2">
    <source>
        <dbReference type="ARBA" id="ARBA00022679"/>
    </source>
</evidence>
<dbReference type="GO" id="GO:0006351">
    <property type="term" value="P:DNA-templated transcription"/>
    <property type="evidence" value="ECO:0007669"/>
    <property type="project" value="UniProtKB-UniRule"/>
</dbReference>
<evidence type="ECO:0000256" key="5">
    <source>
        <dbReference type="HAMAP-Rule" id="MF_01553"/>
    </source>
</evidence>
<comment type="similarity">
    <text evidence="5">Belongs to the RNA polymerase subunit epsilon family.</text>
</comment>
<comment type="function">
    <text evidence="5">A non-essential component of RNA polymerase (RNAP).</text>
</comment>
<dbReference type="RefSeq" id="WP_121522773.1">
    <property type="nucleotide sequence ID" value="NZ_RCHR01000003.1"/>
</dbReference>
<protein>
    <recommendedName>
        <fullName evidence="5">DNA-directed RNA polymerase subunit epsilon</fullName>
        <shortName evidence="5">RNAP epsilon subunit</shortName>
        <ecNumber evidence="5">2.7.7.6</ecNumber>
    </recommendedName>
    <alternativeName>
        <fullName evidence="5">RNA polymerase epsilon subunit</fullName>
    </alternativeName>
    <alternativeName>
        <fullName evidence="5">Transcriptase subunit epsilon</fullName>
    </alternativeName>
</protein>
<gene>
    <name evidence="5" type="primary">rpoY</name>
    <name evidence="6" type="ORF">D8M04_10015</name>
</gene>
<evidence type="ECO:0000256" key="3">
    <source>
        <dbReference type="ARBA" id="ARBA00022695"/>
    </source>
</evidence>
<keyword evidence="1 5" id="KW-0240">DNA-directed RNA polymerase</keyword>
<dbReference type="EMBL" id="RCHR01000003">
    <property type="protein sequence ID" value="RLL45185.1"/>
    <property type="molecule type" value="Genomic_DNA"/>
</dbReference>
<keyword evidence="3 5" id="KW-0548">Nucleotidyltransferase</keyword>
<reference evidence="6 7" key="1">
    <citation type="submission" date="2018-10" db="EMBL/GenBank/DDBJ databases">
        <title>Oceanobacillus sp. YLB-02 draft genome.</title>
        <authorList>
            <person name="Yu L."/>
        </authorList>
    </citation>
    <scope>NUCLEOTIDE SEQUENCE [LARGE SCALE GENOMIC DNA]</scope>
    <source>
        <strain evidence="6 7">YLB-02</strain>
    </source>
</reference>
<evidence type="ECO:0000313" key="6">
    <source>
        <dbReference type="EMBL" id="RLL45185.1"/>
    </source>
</evidence>
<dbReference type="OrthoDB" id="2147503at2"/>
<dbReference type="NCBIfam" id="NF010188">
    <property type="entry name" value="PRK13667.1"/>
    <property type="match status" value="1"/>
</dbReference>
<evidence type="ECO:0000313" key="7">
    <source>
        <dbReference type="Proteomes" id="UP000270219"/>
    </source>
</evidence>
<dbReference type="EC" id="2.7.7.6" evidence="5"/>
<keyword evidence="4 5" id="KW-0804">Transcription</keyword>
<dbReference type="Proteomes" id="UP000270219">
    <property type="component" value="Unassembled WGS sequence"/>
</dbReference>
<comment type="catalytic activity">
    <reaction evidence="5">
        <text>RNA(n) + a ribonucleoside 5'-triphosphate = RNA(n+1) + diphosphate</text>
        <dbReference type="Rhea" id="RHEA:21248"/>
        <dbReference type="Rhea" id="RHEA-COMP:14527"/>
        <dbReference type="Rhea" id="RHEA-COMP:17342"/>
        <dbReference type="ChEBI" id="CHEBI:33019"/>
        <dbReference type="ChEBI" id="CHEBI:61557"/>
        <dbReference type="ChEBI" id="CHEBI:140395"/>
        <dbReference type="EC" id="2.7.7.6"/>
    </reaction>
</comment>
<proteinExistence type="inferred from homology"/>
<evidence type="ECO:0000256" key="1">
    <source>
        <dbReference type="ARBA" id="ARBA00022478"/>
    </source>
</evidence>
<dbReference type="InterPro" id="IPR009907">
    <property type="entry name" value="RpoY"/>
</dbReference>
<keyword evidence="7" id="KW-1185">Reference proteome</keyword>
<name>A0A498DI53_9BACI</name>
<sequence>MIYKVLYQELSDEVPIREHTQSMYIEAESVRQVRDILADRKANINIEFIQPLDETHLEYEKQSEHFKVENA</sequence>
<dbReference type="Pfam" id="PF07288">
    <property type="entry name" value="RpoY"/>
    <property type="match status" value="1"/>
</dbReference>
<dbReference type="GO" id="GO:0000428">
    <property type="term" value="C:DNA-directed RNA polymerase complex"/>
    <property type="evidence" value="ECO:0007669"/>
    <property type="project" value="UniProtKB-KW"/>
</dbReference>
<dbReference type="Gene3D" id="3.10.20.730">
    <property type="entry name" value="RNAP, epsilon subunit-like"/>
    <property type="match status" value="1"/>
</dbReference>